<keyword evidence="7" id="KW-0915">Sodium</keyword>
<proteinExistence type="inferred from homology"/>
<evidence type="ECO:0000256" key="7">
    <source>
        <dbReference type="ARBA" id="ARBA00023053"/>
    </source>
</evidence>
<organism evidence="13 14">
    <name type="scientific">Schistosoma japonicum</name>
    <name type="common">Blood fluke</name>
    <dbReference type="NCBI Taxonomy" id="6182"/>
    <lineage>
        <taxon>Eukaryota</taxon>
        <taxon>Metazoa</taxon>
        <taxon>Spiralia</taxon>
        <taxon>Lophotrochozoa</taxon>
        <taxon>Platyhelminthes</taxon>
        <taxon>Trematoda</taxon>
        <taxon>Digenea</taxon>
        <taxon>Strigeidida</taxon>
        <taxon>Schistosomatoidea</taxon>
        <taxon>Schistosomatidae</taxon>
        <taxon>Schistosoma</taxon>
    </lineage>
</organism>
<evidence type="ECO:0000256" key="8">
    <source>
        <dbReference type="ARBA" id="ARBA00023065"/>
    </source>
</evidence>
<reference evidence="13 14" key="1">
    <citation type="submission" date="2019-03" db="EMBL/GenBank/DDBJ databases">
        <title>An improved genome assembly of the fluke Schistosoma japonicum.</title>
        <authorList>
            <person name="Hu W."/>
            <person name="Luo F."/>
            <person name="Yin M."/>
            <person name="Mo X."/>
            <person name="Sun C."/>
            <person name="Wu Q."/>
            <person name="Zhu B."/>
            <person name="Xiang M."/>
            <person name="Wang J."/>
            <person name="Wang Y."/>
            <person name="Zhang T."/>
            <person name="Xu B."/>
            <person name="Zheng H."/>
            <person name="Feng Z."/>
        </authorList>
    </citation>
    <scope>NUCLEOTIDE SEQUENCE [LARGE SCALE GENOMIC DNA]</scope>
    <source>
        <strain evidence="13">HuSjv2</strain>
        <tissue evidence="13">Worms</tissue>
    </source>
</reference>
<sequence length="364" mass="39858">AILLNIPLTSVFVAIELFTGLSIYAYFAGCDPVLDGSIVRYDQILPYTVMILFNGVVLIRGIFLSVIFAASLSTVSSGVNSLANVCLEDLMRPLYIHWKGVDISERGKYRLALFLGLLFGISTVALAFIFSLSSSHILKISFSLFGAIGGPILTVFTVGIFFPCINAKGGLCALISSFVFGLWLCIGAAFTNSGKTCDRLSLTISECSSTILQNISSPATTVFNAAINTAINTNTNISETKWSIYSLSYLYYSTACLIVGIPIGLIISAITGFNSRSPVNPRLLAWQVRAFYRHFPNWFPPQTGNDQEIHLFPSTCSHTTEINNTLTIVDIKLPRLQTSNKEMFSFEDDDKLNNLHSCQKNQSS</sequence>
<dbReference type="Proteomes" id="UP000311919">
    <property type="component" value="Unassembled WGS sequence"/>
</dbReference>
<dbReference type="PANTHER" id="PTHR42985:SF2">
    <property type="entry name" value="SODIUM-DEPENDENT MULTIVITAMIN TRANSPORTER"/>
    <property type="match status" value="1"/>
</dbReference>
<evidence type="ECO:0000256" key="10">
    <source>
        <dbReference type="ARBA" id="ARBA00023201"/>
    </source>
</evidence>
<dbReference type="OrthoDB" id="6132759at2759"/>
<evidence type="ECO:0000256" key="4">
    <source>
        <dbReference type="ARBA" id="ARBA00022475"/>
    </source>
</evidence>
<keyword evidence="8" id="KW-0406">Ion transport</keyword>
<evidence type="ECO:0000256" key="12">
    <source>
        <dbReference type="SAM" id="Phobius"/>
    </source>
</evidence>
<dbReference type="GO" id="GO:0005886">
    <property type="term" value="C:plasma membrane"/>
    <property type="evidence" value="ECO:0007669"/>
    <property type="project" value="UniProtKB-SubCell"/>
</dbReference>
<dbReference type="InterPro" id="IPR038377">
    <property type="entry name" value="Na/Glc_symporter_sf"/>
</dbReference>
<keyword evidence="4" id="KW-1003">Cell membrane</keyword>
<evidence type="ECO:0000256" key="5">
    <source>
        <dbReference type="ARBA" id="ARBA00022692"/>
    </source>
</evidence>
<dbReference type="InterPro" id="IPR001734">
    <property type="entry name" value="Na/solute_symporter"/>
</dbReference>
<keyword evidence="10" id="KW-0739">Sodium transport</keyword>
<feature type="non-terminal residue" evidence="13">
    <location>
        <position position="1"/>
    </location>
</feature>
<gene>
    <name evidence="13" type="ORF">EWB00_010218</name>
</gene>
<keyword evidence="3" id="KW-0813">Transport</keyword>
<dbReference type="PANTHER" id="PTHR42985">
    <property type="entry name" value="SODIUM-COUPLED MONOCARBOXYLATE TRANSPORTER"/>
    <property type="match status" value="1"/>
</dbReference>
<keyword evidence="6 12" id="KW-1133">Transmembrane helix</keyword>
<feature type="transmembrane region" description="Helical" evidence="12">
    <location>
        <begin position="7"/>
        <end position="27"/>
    </location>
</feature>
<evidence type="ECO:0000256" key="6">
    <source>
        <dbReference type="ARBA" id="ARBA00022989"/>
    </source>
</evidence>
<evidence type="ECO:0000313" key="13">
    <source>
        <dbReference type="EMBL" id="TNN18426.1"/>
    </source>
</evidence>
<dbReference type="PROSITE" id="PS50283">
    <property type="entry name" value="NA_SOLUT_SYMP_3"/>
    <property type="match status" value="1"/>
</dbReference>
<keyword evidence="5 12" id="KW-0812">Transmembrane</keyword>
<accession>A0A4Z2DPJ0</accession>
<dbReference type="STRING" id="6182.A0A4Z2DPJ0"/>
<evidence type="ECO:0000256" key="9">
    <source>
        <dbReference type="ARBA" id="ARBA00023136"/>
    </source>
</evidence>
<keyword evidence="9 12" id="KW-0472">Membrane</keyword>
<dbReference type="AlphaFoldDB" id="A0A4Z2DPJ0"/>
<dbReference type="InterPro" id="IPR051163">
    <property type="entry name" value="Sodium:Solute_Symporter_SSF"/>
</dbReference>
<protein>
    <submittedName>
        <fullName evidence="13">Sodium-coupled monocarboxylate transporter 1</fullName>
    </submittedName>
</protein>
<feature type="transmembrane region" description="Helical" evidence="12">
    <location>
        <begin position="111"/>
        <end position="130"/>
    </location>
</feature>
<dbReference type="Gene3D" id="1.20.1730.10">
    <property type="entry name" value="Sodium/glucose cotransporter"/>
    <property type="match status" value="1"/>
</dbReference>
<dbReference type="GO" id="GO:0006814">
    <property type="term" value="P:sodium ion transport"/>
    <property type="evidence" value="ECO:0007669"/>
    <property type="project" value="UniProtKB-KW"/>
</dbReference>
<keyword evidence="14" id="KW-1185">Reference proteome</keyword>
<dbReference type="Pfam" id="PF00474">
    <property type="entry name" value="SSF"/>
    <property type="match status" value="1"/>
</dbReference>
<evidence type="ECO:0000256" key="2">
    <source>
        <dbReference type="ARBA" id="ARBA00006434"/>
    </source>
</evidence>
<comment type="similarity">
    <text evidence="2 11">Belongs to the sodium:solute symporter (SSF) (TC 2.A.21) family.</text>
</comment>
<evidence type="ECO:0000256" key="3">
    <source>
        <dbReference type="ARBA" id="ARBA00022448"/>
    </source>
</evidence>
<evidence type="ECO:0000313" key="14">
    <source>
        <dbReference type="Proteomes" id="UP000311919"/>
    </source>
</evidence>
<comment type="caution">
    <text evidence="13">The sequence shown here is derived from an EMBL/GenBank/DDBJ whole genome shotgun (WGS) entry which is preliminary data.</text>
</comment>
<dbReference type="EMBL" id="SKCS01000076">
    <property type="protein sequence ID" value="TNN18426.1"/>
    <property type="molecule type" value="Genomic_DNA"/>
</dbReference>
<name>A0A4Z2DPJ0_SCHJA</name>
<comment type="subcellular location">
    <subcellularLocation>
        <location evidence="1">Cell membrane</location>
        <topology evidence="1">Multi-pass membrane protein</topology>
    </subcellularLocation>
</comment>
<feature type="transmembrane region" description="Helical" evidence="12">
    <location>
        <begin position="47"/>
        <end position="72"/>
    </location>
</feature>
<feature type="transmembrane region" description="Helical" evidence="12">
    <location>
        <begin position="171"/>
        <end position="190"/>
    </location>
</feature>
<feature type="transmembrane region" description="Helical" evidence="12">
    <location>
        <begin position="142"/>
        <end position="164"/>
    </location>
</feature>
<dbReference type="GO" id="GO:0015293">
    <property type="term" value="F:symporter activity"/>
    <property type="evidence" value="ECO:0007669"/>
    <property type="project" value="TreeGrafter"/>
</dbReference>
<evidence type="ECO:0000256" key="1">
    <source>
        <dbReference type="ARBA" id="ARBA00004651"/>
    </source>
</evidence>
<evidence type="ECO:0000256" key="11">
    <source>
        <dbReference type="RuleBase" id="RU362091"/>
    </source>
</evidence>
<feature type="transmembrane region" description="Helical" evidence="12">
    <location>
        <begin position="249"/>
        <end position="273"/>
    </location>
</feature>